<keyword evidence="2" id="KW-0813">Transport</keyword>
<proteinExistence type="predicted"/>
<name>A0A6B8KCM0_9HYPH</name>
<dbReference type="PRINTS" id="PR01506">
    <property type="entry name" value="TATBPROTEIN"/>
</dbReference>
<dbReference type="Proteomes" id="UP000309061">
    <property type="component" value="Chromosome"/>
</dbReference>
<keyword evidence="3" id="KW-0812">Transmembrane</keyword>
<sequence length="126" mass="13537">MFDFDAGKLIVIGVVALVVIPTKDLPRVLRQLGQLIGKARRMAAEFQGQFMEAIREAELHDLRKDLKQEVDSAIAGVGLSGSFDPMTEARKQITDAIEAPVGPAAEAPPAESPLPPETPPQKELPA</sequence>
<evidence type="ECO:0000256" key="7">
    <source>
        <dbReference type="ARBA" id="ARBA00023136"/>
    </source>
</evidence>
<evidence type="ECO:0000313" key="9">
    <source>
        <dbReference type="EMBL" id="QGM44841.1"/>
    </source>
</evidence>
<evidence type="ECO:0000256" key="2">
    <source>
        <dbReference type="ARBA" id="ARBA00022448"/>
    </source>
</evidence>
<evidence type="ECO:0000313" key="10">
    <source>
        <dbReference type="Proteomes" id="UP000309061"/>
    </source>
</evidence>
<feature type="compositionally biased region" description="Pro residues" evidence="8">
    <location>
        <begin position="110"/>
        <end position="119"/>
    </location>
</feature>
<reference evidence="9 10" key="1">
    <citation type="submission" date="2019-11" db="EMBL/GenBank/DDBJ databases">
        <title>The genome sequence of Methylocystis heyeri.</title>
        <authorList>
            <person name="Oshkin I.Y."/>
            <person name="Miroshnikov K."/>
            <person name="Dedysh S.N."/>
        </authorList>
    </citation>
    <scope>NUCLEOTIDE SEQUENCE [LARGE SCALE GENOMIC DNA]</scope>
    <source>
        <strain evidence="9 10">H2</strain>
    </source>
</reference>
<organism evidence="9 10">
    <name type="scientific">Methylocystis heyeri</name>
    <dbReference type="NCBI Taxonomy" id="391905"/>
    <lineage>
        <taxon>Bacteria</taxon>
        <taxon>Pseudomonadati</taxon>
        <taxon>Pseudomonadota</taxon>
        <taxon>Alphaproteobacteria</taxon>
        <taxon>Hyphomicrobiales</taxon>
        <taxon>Methylocystaceae</taxon>
        <taxon>Methylocystis</taxon>
    </lineage>
</organism>
<evidence type="ECO:0000256" key="4">
    <source>
        <dbReference type="ARBA" id="ARBA00022927"/>
    </source>
</evidence>
<accession>A0A6B8KCM0</accession>
<dbReference type="Pfam" id="PF02416">
    <property type="entry name" value="TatA_B_E"/>
    <property type="match status" value="1"/>
</dbReference>
<protein>
    <submittedName>
        <fullName evidence="9">Twin-arginine translocase subunit TatB</fullName>
    </submittedName>
</protein>
<dbReference type="Gene3D" id="1.20.5.3310">
    <property type="match status" value="1"/>
</dbReference>
<comment type="subcellular location">
    <subcellularLocation>
        <location evidence="1">Membrane</location>
        <topology evidence="1">Single-pass membrane protein</topology>
    </subcellularLocation>
</comment>
<evidence type="ECO:0000256" key="1">
    <source>
        <dbReference type="ARBA" id="ARBA00004167"/>
    </source>
</evidence>
<evidence type="ECO:0000256" key="5">
    <source>
        <dbReference type="ARBA" id="ARBA00022989"/>
    </source>
</evidence>
<feature type="region of interest" description="Disordered" evidence="8">
    <location>
        <begin position="89"/>
        <end position="126"/>
    </location>
</feature>
<feature type="compositionally biased region" description="Low complexity" evidence="8">
    <location>
        <begin position="96"/>
        <end position="109"/>
    </location>
</feature>
<keyword evidence="5" id="KW-1133">Transmembrane helix</keyword>
<keyword evidence="6" id="KW-0811">Translocation</keyword>
<evidence type="ECO:0000256" key="8">
    <source>
        <dbReference type="SAM" id="MobiDB-lite"/>
    </source>
</evidence>
<keyword evidence="7" id="KW-0472">Membrane</keyword>
<keyword evidence="4" id="KW-0653">Protein transport</keyword>
<keyword evidence="10" id="KW-1185">Reference proteome</keyword>
<dbReference type="EMBL" id="CP046052">
    <property type="protein sequence ID" value="QGM44841.1"/>
    <property type="molecule type" value="Genomic_DNA"/>
</dbReference>
<dbReference type="RefSeq" id="WP_136495133.1">
    <property type="nucleotide sequence ID" value="NZ_CP046052.1"/>
</dbReference>
<dbReference type="KEGG" id="mhey:H2LOC_003580"/>
<gene>
    <name evidence="9" type="ORF">H2LOC_003580</name>
</gene>
<evidence type="ECO:0000256" key="3">
    <source>
        <dbReference type="ARBA" id="ARBA00022692"/>
    </source>
</evidence>
<dbReference type="OrthoDB" id="7206969at2"/>
<dbReference type="InterPro" id="IPR003369">
    <property type="entry name" value="TatA/B/E"/>
</dbReference>
<dbReference type="AlphaFoldDB" id="A0A6B8KCM0"/>
<evidence type="ECO:0000256" key="6">
    <source>
        <dbReference type="ARBA" id="ARBA00023010"/>
    </source>
</evidence>